<comment type="caution">
    <text evidence="1">The sequence shown here is derived from an EMBL/GenBank/DDBJ whole genome shotgun (WGS) entry which is preliminary data.</text>
</comment>
<protein>
    <submittedName>
        <fullName evidence="1">Uncharacterized protein</fullName>
    </submittedName>
</protein>
<reference evidence="1 2" key="1">
    <citation type="submission" date="2023-06" db="EMBL/GenBank/DDBJ databases">
        <title>Actinomycetospora Odt1-22.</title>
        <authorList>
            <person name="Supong K."/>
        </authorList>
    </citation>
    <scope>NUCLEOTIDE SEQUENCE [LARGE SCALE GENOMIC DNA]</scope>
    <source>
        <strain evidence="1 2">Odt1-22</strain>
    </source>
</reference>
<dbReference type="Proteomes" id="UP001231924">
    <property type="component" value="Unassembled WGS sequence"/>
</dbReference>
<accession>A0ABT7MGN2</accession>
<sequence>MSRDEGERFDLEDTVDALDDLLPGLRAAMIDLLDAVNDRADGLGPARPDLLARFREQLVRVWSRTPEQERPLAVLDALRTILTRSV</sequence>
<proteinExistence type="predicted"/>
<organism evidence="1 2">
    <name type="scientific">Actinomycetospora termitidis</name>
    <dbReference type="NCBI Taxonomy" id="3053470"/>
    <lineage>
        <taxon>Bacteria</taxon>
        <taxon>Bacillati</taxon>
        <taxon>Actinomycetota</taxon>
        <taxon>Actinomycetes</taxon>
        <taxon>Pseudonocardiales</taxon>
        <taxon>Pseudonocardiaceae</taxon>
        <taxon>Actinomycetospora</taxon>
    </lineage>
</organism>
<evidence type="ECO:0000313" key="2">
    <source>
        <dbReference type="Proteomes" id="UP001231924"/>
    </source>
</evidence>
<gene>
    <name evidence="1" type="ORF">QRT03_27920</name>
</gene>
<keyword evidence="2" id="KW-1185">Reference proteome</keyword>
<dbReference type="RefSeq" id="WP_286056430.1">
    <property type="nucleotide sequence ID" value="NZ_JASVWF010000008.1"/>
</dbReference>
<dbReference type="EMBL" id="JASVWF010000008">
    <property type="protein sequence ID" value="MDL5159826.1"/>
    <property type="molecule type" value="Genomic_DNA"/>
</dbReference>
<evidence type="ECO:0000313" key="1">
    <source>
        <dbReference type="EMBL" id="MDL5159826.1"/>
    </source>
</evidence>
<name>A0ABT7MGN2_9PSEU</name>